<dbReference type="OMA" id="YKMSVPK"/>
<dbReference type="Gene3D" id="1.50.40.10">
    <property type="entry name" value="Mitochondrial carrier domain"/>
    <property type="match status" value="1"/>
</dbReference>
<reference evidence="11 12" key="1">
    <citation type="submission" date="2016-07" db="EMBL/GenBank/DDBJ databases">
        <title>Pervasive Adenine N6-methylation of Active Genes in Fungi.</title>
        <authorList>
            <consortium name="DOE Joint Genome Institute"/>
            <person name="Mondo S.J."/>
            <person name="Dannebaum R.O."/>
            <person name="Kuo R.C."/>
            <person name="Labutti K."/>
            <person name="Haridas S."/>
            <person name="Kuo A."/>
            <person name="Salamov A."/>
            <person name="Ahrendt S.R."/>
            <person name="Lipzen A."/>
            <person name="Sullivan W."/>
            <person name="Andreopoulos W.B."/>
            <person name="Clum A."/>
            <person name="Lindquist E."/>
            <person name="Daum C."/>
            <person name="Ramamoorthy G.K."/>
            <person name="Gryganskyi A."/>
            <person name="Culley D."/>
            <person name="Magnuson J.K."/>
            <person name="James T.Y."/>
            <person name="O'Malley M.A."/>
            <person name="Stajich J.E."/>
            <person name="Spatafora J.W."/>
            <person name="Visel A."/>
            <person name="Grigoriev I.V."/>
        </authorList>
    </citation>
    <scope>NUCLEOTIDE SEQUENCE [LARGE SCALE GENOMIC DNA]</scope>
    <source>
        <strain evidence="11 12">12-1054</strain>
    </source>
</reference>
<dbReference type="GeneID" id="63785630"/>
<keyword evidence="12" id="KW-1185">Reference proteome</keyword>
<dbReference type="Pfam" id="PF00153">
    <property type="entry name" value="Mito_carr"/>
    <property type="match status" value="3"/>
</dbReference>
<dbReference type="AlphaFoldDB" id="A0A1Y2FK63"/>
<evidence type="ECO:0000256" key="10">
    <source>
        <dbReference type="RuleBase" id="RU000488"/>
    </source>
</evidence>
<dbReference type="RefSeq" id="XP_040726366.1">
    <property type="nucleotide sequence ID" value="XM_040869031.1"/>
</dbReference>
<dbReference type="PROSITE" id="PS50920">
    <property type="entry name" value="SOLCAR"/>
    <property type="match status" value="3"/>
</dbReference>
<gene>
    <name evidence="11" type="ORF">BCR37DRAFT_378369</name>
</gene>
<feature type="repeat" description="Solcar" evidence="9">
    <location>
        <begin position="130"/>
        <end position="226"/>
    </location>
</feature>
<sequence length="326" mass="35933">MASPIKVQPQPPDTAVQHTSISLLPQTLIDAMRSNVTVNFIAGGMAGCVSRTVVSPLERMKILFQIQSPGSQAYNGVWPTLVKMWKEEGWRGYMRGNGSNCLRIFPYSAIQFASYNLYKPFFLSQGDAELSVVMKLVAGGLAGITSVAFTYPLDITRTRLSIQCADFANLPKHKQQALPGMWGVMKQIYNLEGGMRGLYRGIMPTIYGVAPYVGINFAVYESVRKHFVTLEGGEPTALQKLASGAISGGVAQFMTYPFDVLRRRFQVNMVMGNGYTSVWHACRTIAAKEGLKGFYKGIAANLLKVVPSMSSSFLTFEMTRSYLLKL</sequence>
<keyword evidence="7" id="KW-0496">Mitochondrion</keyword>
<evidence type="ECO:0000256" key="7">
    <source>
        <dbReference type="ARBA" id="ARBA00023128"/>
    </source>
</evidence>
<dbReference type="GO" id="GO:0055085">
    <property type="term" value="P:transmembrane transport"/>
    <property type="evidence" value="ECO:0007669"/>
    <property type="project" value="InterPro"/>
</dbReference>
<feature type="repeat" description="Solcar" evidence="9">
    <location>
        <begin position="235"/>
        <end position="322"/>
    </location>
</feature>
<dbReference type="InterPro" id="IPR018108">
    <property type="entry name" value="MCP_transmembrane"/>
</dbReference>
<evidence type="ECO:0000256" key="9">
    <source>
        <dbReference type="PROSITE-ProRule" id="PRU00282"/>
    </source>
</evidence>
<keyword evidence="5" id="KW-0999">Mitochondrion inner membrane</keyword>
<evidence type="ECO:0000256" key="4">
    <source>
        <dbReference type="ARBA" id="ARBA00022737"/>
    </source>
</evidence>
<evidence type="ECO:0000313" key="12">
    <source>
        <dbReference type="Proteomes" id="UP000193685"/>
    </source>
</evidence>
<protein>
    <submittedName>
        <fullName evidence="11">Putative mitochondrial carrier protein</fullName>
    </submittedName>
</protein>
<evidence type="ECO:0000256" key="5">
    <source>
        <dbReference type="ARBA" id="ARBA00022792"/>
    </source>
</evidence>
<evidence type="ECO:0000256" key="8">
    <source>
        <dbReference type="ARBA" id="ARBA00023136"/>
    </source>
</evidence>
<keyword evidence="3 9" id="KW-0812">Transmembrane</keyword>
<keyword evidence="6" id="KW-1133">Transmembrane helix</keyword>
<dbReference type="InterPro" id="IPR002067">
    <property type="entry name" value="MCP"/>
</dbReference>
<dbReference type="Proteomes" id="UP000193685">
    <property type="component" value="Unassembled WGS sequence"/>
</dbReference>
<evidence type="ECO:0000256" key="2">
    <source>
        <dbReference type="ARBA" id="ARBA00022448"/>
    </source>
</evidence>
<dbReference type="InterPro" id="IPR023395">
    <property type="entry name" value="MCP_dom_sf"/>
</dbReference>
<keyword evidence="8 9" id="KW-0472">Membrane</keyword>
<comment type="similarity">
    <text evidence="10">Belongs to the mitochondrial carrier (TC 2.A.29) family.</text>
</comment>
<dbReference type="GO" id="GO:0005743">
    <property type="term" value="C:mitochondrial inner membrane"/>
    <property type="evidence" value="ECO:0007669"/>
    <property type="project" value="UniProtKB-SubCell"/>
</dbReference>
<name>A0A1Y2FK63_PROLT</name>
<comment type="subcellular location">
    <subcellularLocation>
        <location evidence="1">Mitochondrion inner membrane</location>
        <topology evidence="1">Multi-pass membrane protein</topology>
    </subcellularLocation>
</comment>
<keyword evidence="2 10" id="KW-0813">Transport</keyword>
<dbReference type="STRING" id="56484.A0A1Y2FK63"/>
<accession>A0A1Y2FK63</accession>
<evidence type="ECO:0000256" key="3">
    <source>
        <dbReference type="ARBA" id="ARBA00022692"/>
    </source>
</evidence>
<dbReference type="PRINTS" id="PR00926">
    <property type="entry name" value="MITOCARRIER"/>
</dbReference>
<dbReference type="SUPFAM" id="SSF103506">
    <property type="entry name" value="Mitochondrial carrier"/>
    <property type="match status" value="1"/>
</dbReference>
<dbReference type="PANTHER" id="PTHR24089">
    <property type="entry name" value="SOLUTE CARRIER FAMILY 25"/>
    <property type="match status" value="1"/>
</dbReference>
<evidence type="ECO:0000256" key="1">
    <source>
        <dbReference type="ARBA" id="ARBA00004448"/>
    </source>
</evidence>
<dbReference type="OrthoDB" id="270584at2759"/>
<keyword evidence="4" id="KW-0677">Repeat</keyword>
<feature type="repeat" description="Solcar" evidence="9">
    <location>
        <begin position="34"/>
        <end position="121"/>
    </location>
</feature>
<evidence type="ECO:0000313" key="11">
    <source>
        <dbReference type="EMBL" id="ORY84348.1"/>
    </source>
</evidence>
<comment type="caution">
    <text evidence="11">The sequence shown here is derived from an EMBL/GenBank/DDBJ whole genome shotgun (WGS) entry which is preliminary data.</text>
</comment>
<proteinExistence type="inferred from homology"/>
<organism evidence="11 12">
    <name type="scientific">Protomyces lactucae-debilis</name>
    <dbReference type="NCBI Taxonomy" id="2754530"/>
    <lineage>
        <taxon>Eukaryota</taxon>
        <taxon>Fungi</taxon>
        <taxon>Dikarya</taxon>
        <taxon>Ascomycota</taxon>
        <taxon>Taphrinomycotina</taxon>
        <taxon>Taphrinomycetes</taxon>
        <taxon>Taphrinales</taxon>
        <taxon>Protomycetaceae</taxon>
        <taxon>Protomyces</taxon>
    </lineage>
</organism>
<evidence type="ECO:0000256" key="6">
    <source>
        <dbReference type="ARBA" id="ARBA00022989"/>
    </source>
</evidence>
<dbReference type="EMBL" id="MCFI01000006">
    <property type="protein sequence ID" value="ORY84348.1"/>
    <property type="molecule type" value="Genomic_DNA"/>
</dbReference>